<dbReference type="Pfam" id="PF02949">
    <property type="entry name" value="7tm_6"/>
    <property type="match status" value="1"/>
</dbReference>
<evidence type="ECO:0000256" key="6">
    <source>
        <dbReference type="ARBA" id="ARBA00022989"/>
    </source>
</evidence>
<dbReference type="PANTHER" id="PTHR21137">
    <property type="entry name" value="ODORANT RECEPTOR"/>
    <property type="match status" value="1"/>
</dbReference>
<evidence type="ECO:0000256" key="1">
    <source>
        <dbReference type="ARBA" id="ARBA00004651"/>
    </source>
</evidence>
<evidence type="ECO:0000256" key="10">
    <source>
        <dbReference type="RuleBase" id="RU351113"/>
    </source>
</evidence>
<dbReference type="PANTHER" id="PTHR21137:SF35">
    <property type="entry name" value="ODORANT RECEPTOR 19A-RELATED"/>
    <property type="match status" value="1"/>
</dbReference>
<keyword evidence="7 10" id="KW-0472">Membrane</keyword>
<reference evidence="11" key="2">
    <citation type="submission" date="2022-10" db="EMBL/GenBank/DDBJ databases">
        <authorList>
            <consortium name="ENA_rothamsted_submissions"/>
            <consortium name="culmorum"/>
            <person name="King R."/>
        </authorList>
    </citation>
    <scope>NUCLEOTIDE SEQUENCE</scope>
</reference>
<protein>
    <recommendedName>
        <fullName evidence="10">Odorant receptor</fullName>
    </recommendedName>
</protein>
<organism evidence="11 12">
    <name type="scientific">Phaedon cochleariae</name>
    <name type="common">Mustard beetle</name>
    <dbReference type="NCBI Taxonomy" id="80249"/>
    <lineage>
        <taxon>Eukaryota</taxon>
        <taxon>Metazoa</taxon>
        <taxon>Ecdysozoa</taxon>
        <taxon>Arthropoda</taxon>
        <taxon>Hexapoda</taxon>
        <taxon>Insecta</taxon>
        <taxon>Pterygota</taxon>
        <taxon>Neoptera</taxon>
        <taxon>Endopterygota</taxon>
        <taxon>Coleoptera</taxon>
        <taxon>Polyphaga</taxon>
        <taxon>Cucujiformia</taxon>
        <taxon>Chrysomeloidea</taxon>
        <taxon>Chrysomelidae</taxon>
        <taxon>Chrysomelinae</taxon>
        <taxon>Chrysomelini</taxon>
        <taxon>Phaedon</taxon>
    </lineage>
</organism>
<name>A0A9N9X2A9_PHACE</name>
<dbReference type="AlphaFoldDB" id="A0A9N9X2A9"/>
<feature type="transmembrane region" description="Helical" evidence="10">
    <location>
        <begin position="161"/>
        <end position="187"/>
    </location>
</feature>
<keyword evidence="9 10" id="KW-0807">Transducer</keyword>
<dbReference type="Proteomes" id="UP001153737">
    <property type="component" value="Chromosome 1"/>
</dbReference>
<evidence type="ECO:0000256" key="7">
    <source>
        <dbReference type="ARBA" id="ARBA00023136"/>
    </source>
</evidence>
<evidence type="ECO:0000313" key="12">
    <source>
        <dbReference type="Proteomes" id="UP001153737"/>
    </source>
</evidence>
<reference evidence="11" key="1">
    <citation type="submission" date="2022-01" db="EMBL/GenBank/DDBJ databases">
        <authorList>
            <person name="King R."/>
        </authorList>
    </citation>
    <scope>NUCLEOTIDE SEQUENCE</scope>
</reference>
<keyword evidence="4 10" id="KW-0812">Transmembrane</keyword>
<keyword evidence="5 10" id="KW-0552">Olfaction</keyword>
<comment type="subcellular location">
    <subcellularLocation>
        <location evidence="1 10">Cell membrane</location>
        <topology evidence="1 10">Multi-pass membrane protein</topology>
    </subcellularLocation>
</comment>
<keyword evidence="6 10" id="KW-1133">Transmembrane helix</keyword>
<gene>
    <name evidence="11" type="ORF">PHAECO_LOCUS203</name>
</gene>
<evidence type="ECO:0000256" key="2">
    <source>
        <dbReference type="ARBA" id="ARBA00022475"/>
    </source>
</evidence>
<dbReference type="GO" id="GO:0004984">
    <property type="term" value="F:olfactory receptor activity"/>
    <property type="evidence" value="ECO:0007669"/>
    <property type="project" value="InterPro"/>
</dbReference>
<keyword evidence="3 10" id="KW-0716">Sensory transduction</keyword>
<evidence type="ECO:0000313" key="11">
    <source>
        <dbReference type="EMBL" id="CAG9813448.1"/>
    </source>
</evidence>
<evidence type="ECO:0000256" key="8">
    <source>
        <dbReference type="ARBA" id="ARBA00023170"/>
    </source>
</evidence>
<dbReference type="OrthoDB" id="7677057at2759"/>
<dbReference type="EMBL" id="OU896707">
    <property type="protein sequence ID" value="CAG9813448.1"/>
    <property type="molecule type" value="Genomic_DNA"/>
</dbReference>
<dbReference type="GO" id="GO:0005886">
    <property type="term" value="C:plasma membrane"/>
    <property type="evidence" value="ECO:0007669"/>
    <property type="project" value="UniProtKB-SubCell"/>
</dbReference>
<evidence type="ECO:0000256" key="4">
    <source>
        <dbReference type="ARBA" id="ARBA00022692"/>
    </source>
</evidence>
<evidence type="ECO:0000256" key="5">
    <source>
        <dbReference type="ARBA" id="ARBA00022725"/>
    </source>
</evidence>
<sequence>MLAILYIVYSKTINANFVIFVVTITIGWICAIMSSGEEKADSLLYVLEYAFTAWKMFLVRSAPAKKLLKEVFSLGQTRTASDSGIKRIHCDFSRYNFKMFCSLLIVTTITLILFILHAYGSWKLWREQELQGMEPKRTLIFPEWLPFDKVKMFDVIYFYQIWNASLAAGLIVGTDVVFVSLVSFTSVRLRVLGYKMRNFGRGIEDEFKNNPEILRNLILEHKDIIRYVTDLNDSLKFYFLVDFLAKSYHISIILFNMLVVFKASKLGFTLYMTETVLLFVEVTNLYTQANDLSLNSEKFGLDIFECGWYEQTPEIKKSLHIMMLRAQRPLKLESGGVIILGNELLLKVNQVFN</sequence>
<evidence type="ECO:0000256" key="9">
    <source>
        <dbReference type="ARBA" id="ARBA00023224"/>
    </source>
</evidence>
<proteinExistence type="inferred from homology"/>
<keyword evidence="8 10" id="KW-0675">Receptor</keyword>
<dbReference type="GO" id="GO:0007165">
    <property type="term" value="P:signal transduction"/>
    <property type="evidence" value="ECO:0007669"/>
    <property type="project" value="UniProtKB-KW"/>
</dbReference>
<dbReference type="GO" id="GO:0005549">
    <property type="term" value="F:odorant binding"/>
    <property type="evidence" value="ECO:0007669"/>
    <property type="project" value="InterPro"/>
</dbReference>
<feature type="transmembrane region" description="Helical" evidence="10">
    <location>
        <begin position="42"/>
        <end position="59"/>
    </location>
</feature>
<keyword evidence="2" id="KW-1003">Cell membrane</keyword>
<accession>A0A9N9X2A9</accession>
<feature type="transmembrane region" description="Helical" evidence="10">
    <location>
        <begin position="12"/>
        <end position="36"/>
    </location>
</feature>
<dbReference type="InterPro" id="IPR004117">
    <property type="entry name" value="7tm6_olfct_rcpt"/>
</dbReference>
<comment type="similarity">
    <text evidence="10">Belongs to the insect chemoreceptor superfamily. Heteromeric odorant receptor channel (TC 1.A.69) family.</text>
</comment>
<comment type="caution">
    <text evidence="10">Lacks conserved residue(s) required for the propagation of feature annotation.</text>
</comment>
<feature type="transmembrane region" description="Helical" evidence="10">
    <location>
        <begin position="95"/>
        <end position="119"/>
    </location>
</feature>
<keyword evidence="12" id="KW-1185">Reference proteome</keyword>
<evidence type="ECO:0000256" key="3">
    <source>
        <dbReference type="ARBA" id="ARBA00022606"/>
    </source>
</evidence>